<organism evidence="1">
    <name type="scientific">viral metagenome</name>
    <dbReference type="NCBI Taxonomy" id="1070528"/>
    <lineage>
        <taxon>unclassified sequences</taxon>
        <taxon>metagenomes</taxon>
        <taxon>organismal metagenomes</taxon>
    </lineage>
</organism>
<name>A0A6C0IUN8_9ZZZZ</name>
<dbReference type="EMBL" id="MN740271">
    <property type="protein sequence ID" value="QHT96991.1"/>
    <property type="molecule type" value="Genomic_DNA"/>
</dbReference>
<evidence type="ECO:0000313" key="1">
    <source>
        <dbReference type="EMBL" id="QHT96991.1"/>
    </source>
</evidence>
<sequence>MNTECTKCGEIFTISNEFSDTCYFCSIRQEEVDLAKTRIPLYSIDRGLFLNSFVTPVLRNAHTSFDFSNGETPATVLRNRKKYPSFFCDLLQNRANTLSIFTKIYFPIVNLALLTDYPCPKDTSLICLNDFPSLSIEQLILIKGSIVIINVHKEYTIQSDEDIYKLNFETPREDSVVICV</sequence>
<dbReference type="AlphaFoldDB" id="A0A6C0IUN8"/>
<accession>A0A6C0IUN8</accession>
<protein>
    <submittedName>
        <fullName evidence="1">Uncharacterized protein</fullName>
    </submittedName>
</protein>
<reference evidence="1" key="1">
    <citation type="journal article" date="2020" name="Nature">
        <title>Giant virus diversity and host interactions through global metagenomics.</title>
        <authorList>
            <person name="Schulz F."/>
            <person name="Roux S."/>
            <person name="Paez-Espino D."/>
            <person name="Jungbluth S."/>
            <person name="Walsh D.A."/>
            <person name="Denef V.J."/>
            <person name="McMahon K.D."/>
            <person name="Konstantinidis K.T."/>
            <person name="Eloe-Fadrosh E.A."/>
            <person name="Kyrpides N.C."/>
            <person name="Woyke T."/>
        </authorList>
    </citation>
    <scope>NUCLEOTIDE SEQUENCE</scope>
    <source>
        <strain evidence="1">GVMAG-M-3300024510-1</strain>
    </source>
</reference>
<proteinExistence type="predicted"/>